<dbReference type="PROSITE" id="PS50240">
    <property type="entry name" value="TRYPSIN_DOM"/>
    <property type="match status" value="1"/>
</dbReference>
<dbReference type="EMBL" id="CAVLEF010000004">
    <property type="protein sequence ID" value="CAK1543402.1"/>
    <property type="molecule type" value="Genomic_DNA"/>
</dbReference>
<feature type="domain" description="Peptidase S1" evidence="2">
    <location>
        <begin position="106"/>
        <end position="325"/>
    </location>
</feature>
<protein>
    <recommendedName>
        <fullName evidence="2">Peptidase S1 domain-containing protein</fullName>
    </recommendedName>
</protein>
<comment type="caution">
    <text evidence="3">The sequence shown here is derived from an EMBL/GenBank/DDBJ whole genome shotgun (WGS) entry which is preliminary data.</text>
</comment>
<dbReference type="AlphaFoldDB" id="A0AAV1J438"/>
<dbReference type="InterPro" id="IPR001254">
    <property type="entry name" value="Trypsin_dom"/>
</dbReference>
<feature type="signal peptide" evidence="1">
    <location>
        <begin position="1"/>
        <end position="27"/>
    </location>
</feature>
<dbReference type="GO" id="GO:0006508">
    <property type="term" value="P:proteolysis"/>
    <property type="evidence" value="ECO:0007669"/>
    <property type="project" value="InterPro"/>
</dbReference>
<keyword evidence="1" id="KW-0732">Signal</keyword>
<keyword evidence="4" id="KW-1185">Reference proteome</keyword>
<reference evidence="3 4" key="1">
    <citation type="submission" date="2023-11" db="EMBL/GenBank/DDBJ databases">
        <authorList>
            <person name="Okamura Y."/>
        </authorList>
    </citation>
    <scope>NUCLEOTIDE SEQUENCE [LARGE SCALE GENOMIC DNA]</scope>
</reference>
<dbReference type="PANTHER" id="PTHR24260:SF136">
    <property type="entry name" value="GH08193P-RELATED"/>
    <property type="match status" value="1"/>
</dbReference>
<dbReference type="Proteomes" id="UP001497472">
    <property type="component" value="Unassembled WGS sequence"/>
</dbReference>
<proteinExistence type="predicted"/>
<name>A0AAV1J438_9NEOP</name>
<organism evidence="3 4">
    <name type="scientific">Leptosia nina</name>
    <dbReference type="NCBI Taxonomy" id="320188"/>
    <lineage>
        <taxon>Eukaryota</taxon>
        <taxon>Metazoa</taxon>
        <taxon>Ecdysozoa</taxon>
        <taxon>Arthropoda</taxon>
        <taxon>Hexapoda</taxon>
        <taxon>Insecta</taxon>
        <taxon>Pterygota</taxon>
        <taxon>Neoptera</taxon>
        <taxon>Endopterygota</taxon>
        <taxon>Lepidoptera</taxon>
        <taxon>Glossata</taxon>
        <taxon>Ditrysia</taxon>
        <taxon>Papilionoidea</taxon>
        <taxon>Pieridae</taxon>
        <taxon>Pierinae</taxon>
        <taxon>Leptosia</taxon>
    </lineage>
</organism>
<dbReference type="InterPro" id="IPR043504">
    <property type="entry name" value="Peptidase_S1_PA_chymotrypsin"/>
</dbReference>
<sequence>MTREKIKMACNLSAIILTIALLQAVTSMTPKKRPNLNPTKADGSKQCETKKGAKGLCVHETLCTEDHRLLEGGNIPDSAVRQTPSCNAKQNEWCCVLQKVVTPKPVVKTNSGCKAIKEDFCPWCVSLFRNQELESDSSSLFCAGVMIGTKVVLTAATCYVASSNQTGLWARIPGSSEPETYHTIRYRIAHPSYVSGSRENDFALFILENELTWNVDNYGACLGLGGPIKDACFAFGYDYQDKFVSTLVSVAQGPCKNNAGEAKDVSCGTPIGDEVCAVALGAPVVCRGDTDDLLVYGIVRSPCRESKALLGQLEFSSSWIQAELSKLNLSESNYMFK</sequence>
<accession>A0AAV1J438</accession>
<dbReference type="SUPFAM" id="SSF50494">
    <property type="entry name" value="Trypsin-like serine proteases"/>
    <property type="match status" value="1"/>
</dbReference>
<dbReference type="Gene3D" id="2.40.10.10">
    <property type="entry name" value="Trypsin-like serine proteases"/>
    <property type="match status" value="1"/>
</dbReference>
<dbReference type="GO" id="GO:0004252">
    <property type="term" value="F:serine-type endopeptidase activity"/>
    <property type="evidence" value="ECO:0007669"/>
    <property type="project" value="InterPro"/>
</dbReference>
<dbReference type="PANTHER" id="PTHR24260">
    <property type="match status" value="1"/>
</dbReference>
<evidence type="ECO:0000313" key="4">
    <source>
        <dbReference type="Proteomes" id="UP001497472"/>
    </source>
</evidence>
<gene>
    <name evidence="3" type="ORF">LNINA_LOCUS3218</name>
</gene>
<evidence type="ECO:0000313" key="3">
    <source>
        <dbReference type="EMBL" id="CAK1543402.1"/>
    </source>
</evidence>
<dbReference type="Pfam" id="PF00089">
    <property type="entry name" value="Trypsin"/>
    <property type="match status" value="1"/>
</dbReference>
<dbReference type="InterPro" id="IPR009003">
    <property type="entry name" value="Peptidase_S1_PA"/>
</dbReference>
<evidence type="ECO:0000256" key="1">
    <source>
        <dbReference type="SAM" id="SignalP"/>
    </source>
</evidence>
<dbReference type="InterPro" id="IPR051333">
    <property type="entry name" value="CLIP_Serine_Protease"/>
</dbReference>
<evidence type="ECO:0000259" key="2">
    <source>
        <dbReference type="PROSITE" id="PS50240"/>
    </source>
</evidence>
<feature type="chain" id="PRO_5043494455" description="Peptidase S1 domain-containing protein" evidence="1">
    <location>
        <begin position="28"/>
        <end position="337"/>
    </location>
</feature>